<evidence type="ECO:0000313" key="1">
    <source>
        <dbReference type="EMBL" id="EDL95452.1"/>
    </source>
</evidence>
<accession>A6J4C9</accession>
<dbReference type="AlphaFoldDB" id="A6J4C9"/>
<sequence length="43" mass="5088">MELNLPMGIPIVHELDKLLKSINPMQFLGDERLCIKPWELWLL</sequence>
<dbReference type="EMBL" id="CH473975">
    <property type="protein sequence ID" value="EDL95452.1"/>
    <property type="molecule type" value="Genomic_DNA"/>
</dbReference>
<reference evidence="2" key="1">
    <citation type="submission" date="2005-09" db="EMBL/GenBank/DDBJ databases">
        <authorList>
            <person name="Mural R.J."/>
            <person name="Li P.W."/>
            <person name="Adams M.D."/>
            <person name="Amanatides P.G."/>
            <person name="Baden-Tillson H."/>
            <person name="Barnstead M."/>
            <person name="Chin S.H."/>
            <person name="Dew I."/>
            <person name="Evans C.A."/>
            <person name="Ferriera S."/>
            <person name="Flanigan M."/>
            <person name="Fosler C."/>
            <person name="Glodek A."/>
            <person name="Gu Z."/>
            <person name="Holt R.A."/>
            <person name="Jennings D."/>
            <person name="Kraft C.L."/>
            <person name="Lu F."/>
            <person name="Nguyen T."/>
            <person name="Nusskern D.R."/>
            <person name="Pfannkoch C.M."/>
            <person name="Sitter C."/>
            <person name="Sutton G.G."/>
            <person name="Venter J.C."/>
            <person name="Wang Z."/>
            <person name="Woodage T."/>
            <person name="Zheng X.H."/>
            <person name="Zhong F."/>
        </authorList>
    </citation>
    <scope>NUCLEOTIDE SEQUENCE [LARGE SCALE GENOMIC DNA]</scope>
    <source>
        <strain>BN</strain>
        <strain evidence="2">Sprague-Dawley</strain>
    </source>
</reference>
<gene>
    <name evidence="1" type="ORF">rCG_58091</name>
</gene>
<organism evidence="1 2">
    <name type="scientific">Rattus norvegicus</name>
    <name type="common">Rat</name>
    <dbReference type="NCBI Taxonomy" id="10116"/>
    <lineage>
        <taxon>Eukaryota</taxon>
        <taxon>Metazoa</taxon>
        <taxon>Chordata</taxon>
        <taxon>Craniata</taxon>
        <taxon>Vertebrata</taxon>
        <taxon>Euteleostomi</taxon>
        <taxon>Mammalia</taxon>
        <taxon>Eutheria</taxon>
        <taxon>Euarchontoglires</taxon>
        <taxon>Glires</taxon>
        <taxon>Rodentia</taxon>
        <taxon>Myomorpha</taxon>
        <taxon>Muroidea</taxon>
        <taxon>Muridae</taxon>
        <taxon>Murinae</taxon>
        <taxon>Rattus</taxon>
    </lineage>
</organism>
<proteinExistence type="predicted"/>
<name>A6J4C9_RAT</name>
<protein>
    <submittedName>
        <fullName evidence="1">RCG58091</fullName>
    </submittedName>
</protein>
<dbReference type="Proteomes" id="UP000234681">
    <property type="component" value="Chromosome 8"/>
</dbReference>
<evidence type="ECO:0000313" key="2">
    <source>
        <dbReference type="Proteomes" id="UP000234681"/>
    </source>
</evidence>
<feature type="non-terminal residue" evidence="1">
    <location>
        <position position="43"/>
    </location>
</feature>